<evidence type="ECO:0000256" key="1">
    <source>
        <dbReference type="ARBA" id="ARBA00022723"/>
    </source>
</evidence>
<keyword evidence="10" id="KW-1185">Reference proteome</keyword>
<dbReference type="InterPro" id="IPR036236">
    <property type="entry name" value="Znf_C2H2_sf"/>
</dbReference>
<gene>
    <name evidence="9" type="ORF">Poli38472_009194</name>
</gene>
<dbReference type="Gene3D" id="3.30.160.60">
    <property type="entry name" value="Classic Zinc Finger"/>
    <property type="match status" value="3"/>
</dbReference>
<dbReference type="GO" id="GO:0000981">
    <property type="term" value="F:DNA-binding transcription factor activity, RNA polymerase II-specific"/>
    <property type="evidence" value="ECO:0007669"/>
    <property type="project" value="TreeGrafter"/>
</dbReference>
<dbReference type="FunFam" id="3.30.160.60:FF:000072">
    <property type="entry name" value="zinc finger protein 143 isoform X1"/>
    <property type="match status" value="2"/>
</dbReference>
<keyword evidence="5" id="KW-0539">Nucleus</keyword>
<dbReference type="Pfam" id="PF00096">
    <property type="entry name" value="zf-C2H2"/>
    <property type="match status" value="3"/>
</dbReference>
<protein>
    <recommendedName>
        <fullName evidence="8">C2H2-type domain-containing protein</fullName>
    </recommendedName>
</protein>
<dbReference type="PANTHER" id="PTHR14003:SF23">
    <property type="entry name" value="ZINC FINGER PROTEIN 143"/>
    <property type="match status" value="1"/>
</dbReference>
<dbReference type="GO" id="GO:0005667">
    <property type="term" value="C:transcription regulator complex"/>
    <property type="evidence" value="ECO:0007669"/>
    <property type="project" value="TreeGrafter"/>
</dbReference>
<comment type="caution">
    <text evidence="9">The sequence shown here is derived from an EMBL/GenBank/DDBJ whole genome shotgun (WGS) entry which is preliminary data.</text>
</comment>
<sequence>MPLEAALKQQQREEMSASYHSSESDLSPTRYKTGWHHPVHPLPAPTSHLSETSGEMSSASWRDVMIHPVASESHGDASLPTPKRKKTKKEIFVCTEPNCGKQFPRSFALRRHMRIHTGTKPYSCDFEGCSQRFNTSGNLSRHKRIHSGERPYPCIFSSCGKKFNTSTKLKRHMRIHFPEGQNVFRCVGLNCSWSCDNYKEFAAHQKLQHNIIVGAGLEAASAAAAAANKSLDESDDEHHGYEATSEPEFASSNGGYMYGYGKPSMASSVSSRKPMGSHFYGSAETGYASLSGMSRDVKKEAEHAYGDHHHRRTKSTASFVLPSSHNSAFPSAGTPPHYASRSSGLSSMYESAGTLSISSESAFGHLSHRSGLSSHYAQSMKHGDDSNQYDHQPHPHASPAHHHILRPPPPSSHQDHDGLKGGHFQVPPPMNPAAPEFTGEELSVVLELMKDSYY</sequence>
<dbReference type="InterPro" id="IPR013087">
    <property type="entry name" value="Znf_C2H2_type"/>
</dbReference>
<feature type="region of interest" description="Disordered" evidence="7">
    <location>
        <begin position="1"/>
        <end position="58"/>
    </location>
</feature>
<dbReference type="PANTHER" id="PTHR14003">
    <property type="entry name" value="TRANSCRIPTIONAL REPRESSOR PROTEIN YY"/>
    <property type="match status" value="1"/>
</dbReference>
<reference evidence="9" key="1">
    <citation type="submission" date="2019-03" db="EMBL/GenBank/DDBJ databases">
        <title>Long read genome sequence of the mycoparasitic Pythium oligandrum ATCC 38472 isolated from sugarbeet rhizosphere.</title>
        <authorList>
            <person name="Gaulin E."/>
        </authorList>
    </citation>
    <scope>NUCLEOTIDE SEQUENCE</scope>
    <source>
        <strain evidence="9">ATCC 38472_TT</strain>
    </source>
</reference>
<feature type="compositionally biased region" description="Polar residues" evidence="7">
    <location>
        <begin position="18"/>
        <end position="27"/>
    </location>
</feature>
<feature type="region of interest" description="Disordered" evidence="7">
    <location>
        <begin position="373"/>
        <end position="423"/>
    </location>
</feature>
<evidence type="ECO:0000313" key="9">
    <source>
        <dbReference type="EMBL" id="TMW65027.1"/>
    </source>
</evidence>
<dbReference type="PROSITE" id="PS50157">
    <property type="entry name" value="ZINC_FINGER_C2H2_2"/>
    <property type="match status" value="3"/>
</dbReference>
<dbReference type="Proteomes" id="UP000794436">
    <property type="component" value="Unassembled WGS sequence"/>
</dbReference>
<evidence type="ECO:0000256" key="4">
    <source>
        <dbReference type="ARBA" id="ARBA00022833"/>
    </source>
</evidence>
<feature type="region of interest" description="Disordered" evidence="7">
    <location>
        <begin position="228"/>
        <end position="248"/>
    </location>
</feature>
<proteinExistence type="predicted"/>
<evidence type="ECO:0000256" key="6">
    <source>
        <dbReference type="PROSITE-ProRule" id="PRU00042"/>
    </source>
</evidence>
<dbReference type="GO" id="GO:0031519">
    <property type="term" value="C:PcG protein complex"/>
    <property type="evidence" value="ECO:0007669"/>
    <property type="project" value="TreeGrafter"/>
</dbReference>
<dbReference type="GO" id="GO:0000785">
    <property type="term" value="C:chromatin"/>
    <property type="evidence" value="ECO:0007669"/>
    <property type="project" value="TreeGrafter"/>
</dbReference>
<evidence type="ECO:0000256" key="5">
    <source>
        <dbReference type="ARBA" id="ARBA00023242"/>
    </source>
</evidence>
<dbReference type="OrthoDB" id="654211at2759"/>
<keyword evidence="1" id="KW-0479">Metal-binding</keyword>
<evidence type="ECO:0000256" key="2">
    <source>
        <dbReference type="ARBA" id="ARBA00022737"/>
    </source>
</evidence>
<feature type="compositionally biased region" description="Polar residues" evidence="7">
    <location>
        <begin position="47"/>
        <end position="58"/>
    </location>
</feature>
<name>A0A8K1FMM6_PYTOL</name>
<accession>A0A8K1FMM6</accession>
<dbReference type="AlphaFoldDB" id="A0A8K1FMM6"/>
<dbReference type="FunFam" id="3.30.160.60:FF:000125">
    <property type="entry name" value="Putative zinc finger protein 143"/>
    <property type="match status" value="1"/>
</dbReference>
<feature type="domain" description="C2H2-type" evidence="8">
    <location>
        <begin position="152"/>
        <end position="181"/>
    </location>
</feature>
<evidence type="ECO:0000313" key="10">
    <source>
        <dbReference type="Proteomes" id="UP000794436"/>
    </source>
</evidence>
<dbReference type="GO" id="GO:0008270">
    <property type="term" value="F:zinc ion binding"/>
    <property type="evidence" value="ECO:0007669"/>
    <property type="project" value="UniProtKB-KW"/>
</dbReference>
<evidence type="ECO:0000256" key="7">
    <source>
        <dbReference type="SAM" id="MobiDB-lite"/>
    </source>
</evidence>
<organism evidence="9 10">
    <name type="scientific">Pythium oligandrum</name>
    <name type="common">Mycoparasitic fungus</name>
    <dbReference type="NCBI Taxonomy" id="41045"/>
    <lineage>
        <taxon>Eukaryota</taxon>
        <taxon>Sar</taxon>
        <taxon>Stramenopiles</taxon>
        <taxon>Oomycota</taxon>
        <taxon>Peronosporomycetes</taxon>
        <taxon>Pythiales</taxon>
        <taxon>Pythiaceae</taxon>
        <taxon>Pythium</taxon>
    </lineage>
</organism>
<feature type="domain" description="C2H2-type" evidence="8">
    <location>
        <begin position="122"/>
        <end position="151"/>
    </location>
</feature>
<feature type="domain" description="C2H2-type" evidence="8">
    <location>
        <begin position="92"/>
        <end position="121"/>
    </location>
</feature>
<dbReference type="SMART" id="SM00355">
    <property type="entry name" value="ZnF_C2H2"/>
    <property type="match status" value="4"/>
</dbReference>
<dbReference type="EMBL" id="SPLM01000038">
    <property type="protein sequence ID" value="TMW65027.1"/>
    <property type="molecule type" value="Genomic_DNA"/>
</dbReference>
<keyword evidence="4" id="KW-0862">Zinc</keyword>
<feature type="compositionally biased region" description="Basic and acidic residues" evidence="7">
    <location>
        <begin position="230"/>
        <end position="241"/>
    </location>
</feature>
<dbReference type="GO" id="GO:0000978">
    <property type="term" value="F:RNA polymerase II cis-regulatory region sequence-specific DNA binding"/>
    <property type="evidence" value="ECO:0007669"/>
    <property type="project" value="TreeGrafter"/>
</dbReference>
<evidence type="ECO:0000256" key="3">
    <source>
        <dbReference type="ARBA" id="ARBA00022771"/>
    </source>
</evidence>
<keyword evidence="3 6" id="KW-0863">Zinc-finger</keyword>
<dbReference type="SUPFAM" id="SSF57667">
    <property type="entry name" value="beta-beta-alpha zinc fingers"/>
    <property type="match status" value="2"/>
</dbReference>
<keyword evidence="2" id="KW-0677">Repeat</keyword>
<dbReference type="PROSITE" id="PS00028">
    <property type="entry name" value="ZINC_FINGER_C2H2_1"/>
    <property type="match status" value="3"/>
</dbReference>
<evidence type="ECO:0000259" key="8">
    <source>
        <dbReference type="PROSITE" id="PS50157"/>
    </source>
</evidence>